<accession>A0A1X6X2P6</accession>
<feature type="transmembrane region" description="Helical" evidence="1">
    <location>
        <begin position="76"/>
        <end position="94"/>
    </location>
</feature>
<feature type="transmembrane region" description="Helical" evidence="1">
    <location>
        <begin position="115"/>
        <end position="131"/>
    </location>
</feature>
<keyword evidence="1" id="KW-1133">Transmembrane helix</keyword>
<feature type="transmembrane region" description="Helical" evidence="1">
    <location>
        <begin position="6"/>
        <end position="26"/>
    </location>
</feature>
<proteinExistence type="predicted"/>
<feature type="transmembrane region" description="Helical" evidence="1">
    <location>
        <begin position="38"/>
        <end position="56"/>
    </location>
</feature>
<sequence>MTLLGLLAFFGLAVVTMDVLGGVLAATMLGRGVRPAHLLYFLGGYAAVVTAATIVLKRLLVLAGEMLAPVIGSRTWLIVIEMAVGCALLAFAALQRHNALHPKPPVVAHEVRDRIPSLIGGGMLFSATVLADPTYPIAIGLAMQVRPFPLGLLLLIAWNLVYQAPIVAVTIAALFGAHERVLTAAARFFGPRRRGLLMLFAGVLAIAGLVVIGDGIFASASSHRPWLQSLLLLREHH</sequence>
<keyword evidence="1" id="KW-0472">Membrane</keyword>
<dbReference type="EMBL" id="FWFG01000077">
    <property type="protein sequence ID" value="SLM92860.1"/>
    <property type="molecule type" value="Genomic_DNA"/>
</dbReference>
<dbReference type="RefSeq" id="WP_087104423.1">
    <property type="nucleotide sequence ID" value="NZ_FWFG01000077.1"/>
</dbReference>
<protein>
    <submittedName>
        <fullName evidence="2">Uncharacterized protein</fullName>
    </submittedName>
</protein>
<organism evidence="2 3">
    <name type="scientific">Brachybacterium nesterenkovii</name>
    <dbReference type="NCBI Taxonomy" id="47847"/>
    <lineage>
        <taxon>Bacteria</taxon>
        <taxon>Bacillati</taxon>
        <taxon>Actinomycetota</taxon>
        <taxon>Actinomycetes</taxon>
        <taxon>Micrococcales</taxon>
        <taxon>Dermabacteraceae</taxon>
        <taxon>Brachybacterium</taxon>
    </lineage>
</organism>
<feature type="transmembrane region" description="Helical" evidence="1">
    <location>
        <begin position="196"/>
        <end position="220"/>
    </location>
</feature>
<dbReference type="Proteomes" id="UP000195981">
    <property type="component" value="Unassembled WGS sequence"/>
</dbReference>
<evidence type="ECO:0000313" key="3">
    <source>
        <dbReference type="Proteomes" id="UP000195981"/>
    </source>
</evidence>
<feature type="transmembrane region" description="Helical" evidence="1">
    <location>
        <begin position="151"/>
        <end position="175"/>
    </location>
</feature>
<gene>
    <name evidence="2" type="ORF">FM110_08900</name>
</gene>
<keyword evidence="1" id="KW-0812">Transmembrane</keyword>
<reference evidence="2 3" key="1">
    <citation type="submission" date="2017-02" db="EMBL/GenBank/DDBJ databases">
        <authorList>
            <person name="Peterson S.W."/>
        </authorList>
    </citation>
    <scope>NUCLEOTIDE SEQUENCE [LARGE SCALE GENOMIC DNA]</scope>
    <source>
        <strain evidence="2 3">CIP104813</strain>
    </source>
</reference>
<dbReference type="OrthoDB" id="4792565at2"/>
<evidence type="ECO:0000256" key="1">
    <source>
        <dbReference type="SAM" id="Phobius"/>
    </source>
</evidence>
<dbReference type="AlphaFoldDB" id="A0A1X6X2P6"/>
<evidence type="ECO:0000313" key="2">
    <source>
        <dbReference type="EMBL" id="SLM92860.1"/>
    </source>
</evidence>
<name>A0A1X6X2P6_9MICO</name>
<keyword evidence="3" id="KW-1185">Reference proteome</keyword>